<dbReference type="PANTHER" id="PTHR47779:SF1">
    <property type="entry name" value="SYNTHASE (CCG-9), PUTATIVE (AFU_ORTHOLOGUE AFUA_3G12100)-RELATED"/>
    <property type="match status" value="1"/>
</dbReference>
<evidence type="ECO:0000313" key="10">
    <source>
        <dbReference type="Proteomes" id="UP001174909"/>
    </source>
</evidence>
<evidence type="ECO:0000256" key="6">
    <source>
        <dbReference type="ARBA" id="ARBA00023277"/>
    </source>
</evidence>
<comment type="subunit">
    <text evidence="2">Homodimer.</text>
</comment>
<feature type="domain" description="Trehalose synthase N-terminal" evidence="8">
    <location>
        <begin position="3"/>
        <end position="82"/>
    </location>
</feature>
<accession>A0AA35R5X1</accession>
<comment type="caution">
    <text evidence="9">The sequence shown here is derived from an EMBL/GenBank/DDBJ whole genome shotgun (WGS) entry which is preliminary data.</text>
</comment>
<dbReference type="Pfam" id="PF21269">
    <property type="entry name" value="TreT_GT1"/>
    <property type="match status" value="1"/>
</dbReference>
<evidence type="ECO:0000313" key="9">
    <source>
        <dbReference type="EMBL" id="CAI8005383.1"/>
    </source>
</evidence>
<dbReference type="Pfam" id="PF01663">
    <property type="entry name" value="Phosphodiest"/>
    <property type="match status" value="1"/>
</dbReference>
<dbReference type="SUPFAM" id="SSF53756">
    <property type="entry name" value="UDP-Glycosyltransferase/glycogen phosphorylase"/>
    <property type="match status" value="1"/>
</dbReference>
<dbReference type="SUPFAM" id="SSF53649">
    <property type="entry name" value="Alkaline phosphatase-like"/>
    <property type="match status" value="1"/>
</dbReference>
<gene>
    <name evidence="9" type="ORF">GBAR_LOCUS4195</name>
</gene>
<keyword evidence="3" id="KW-0313">Glucose metabolism</keyword>
<dbReference type="InterPro" id="IPR001296">
    <property type="entry name" value="Glyco_trans_1"/>
</dbReference>
<dbReference type="InterPro" id="IPR052078">
    <property type="entry name" value="Trehalose_Metab_GTase"/>
</dbReference>
<keyword evidence="6" id="KW-0119">Carbohydrate metabolism</keyword>
<dbReference type="Pfam" id="PF00534">
    <property type="entry name" value="Glycos_transf_1"/>
    <property type="match status" value="1"/>
</dbReference>
<dbReference type="Proteomes" id="UP001174909">
    <property type="component" value="Unassembled WGS sequence"/>
</dbReference>
<name>A0AA35R5X1_GEOBA</name>
<keyword evidence="5" id="KW-0808">Transferase</keyword>
<dbReference type="InterPro" id="IPR017850">
    <property type="entry name" value="Alkaline_phosphatase_core_sf"/>
</dbReference>
<dbReference type="GO" id="GO:0006006">
    <property type="term" value="P:glucose metabolic process"/>
    <property type="evidence" value="ECO:0007669"/>
    <property type="project" value="UniProtKB-KW"/>
</dbReference>
<evidence type="ECO:0000259" key="7">
    <source>
        <dbReference type="Pfam" id="PF00534"/>
    </source>
</evidence>
<evidence type="ECO:0000256" key="4">
    <source>
        <dbReference type="ARBA" id="ARBA00022676"/>
    </source>
</evidence>
<evidence type="ECO:0000256" key="5">
    <source>
        <dbReference type="ARBA" id="ARBA00022679"/>
    </source>
</evidence>
<reference evidence="9" key="1">
    <citation type="submission" date="2023-03" db="EMBL/GenBank/DDBJ databases">
        <authorList>
            <person name="Steffen K."/>
            <person name="Cardenas P."/>
        </authorList>
    </citation>
    <scope>NUCLEOTIDE SEQUENCE</scope>
</reference>
<dbReference type="Gene3D" id="3.40.50.2000">
    <property type="entry name" value="Glycogen Phosphorylase B"/>
    <property type="match status" value="2"/>
</dbReference>
<keyword evidence="10" id="KW-1185">Reference proteome</keyword>
<evidence type="ECO:0000256" key="2">
    <source>
        <dbReference type="ARBA" id="ARBA00011738"/>
    </source>
</evidence>
<dbReference type="AlphaFoldDB" id="A0AA35R5X1"/>
<dbReference type="EMBL" id="CASHTH010000603">
    <property type="protein sequence ID" value="CAI8005383.1"/>
    <property type="molecule type" value="Genomic_DNA"/>
</dbReference>
<protein>
    <submittedName>
        <fullName evidence="9">Trehalose synthase</fullName>
    </submittedName>
</protein>
<feature type="domain" description="Glycosyl transferase family 1" evidence="7">
    <location>
        <begin position="153"/>
        <end position="327"/>
    </location>
</feature>
<evidence type="ECO:0000256" key="1">
    <source>
        <dbReference type="ARBA" id="ARBA00009481"/>
    </source>
</evidence>
<keyword evidence="4" id="KW-0328">Glycosyltransferase</keyword>
<dbReference type="InterPro" id="IPR049438">
    <property type="entry name" value="TreT_GT1"/>
</dbReference>
<sequence>MIHINSTAYGGGVAELLHSLIPLSNALGVETQRLVMTPKDIRFFDVTKRIHNMLQGAEGQLSEEELAIYYGCLDDVADEINNSDLQADTNPNQWLLDELLPLTSAYRTIVCSLESYVPQRLPEGLNVSIAPPAIDPLTAKNAKMPADDAAQVIRSLGIDVSRPLVTQVSRFDVWKDPWGVIDAFRIARQTHPGLQLALLGLSQADDDPEGAAVLESVREHAANDPDIHMFFSPDGLLATNDQMVNALQTHSLVLVQKSTREGFGLTVSEGMWKGKPVIGGNVGGIRLQIVDGESGYLVDSAEEAGNRMAQLLDNPELRAAIGAAAQDRVRQRFLIPRLLHDYLQRYQREQHVDGNGTLPRLQHGIVSNYWLDREAGIEEYVESGQFICSDTIFAQCRRGGGRSLLAASKDKLRRLLGDDAHLAYSSEQPTPEAVAAAGEPPHVYSLEVNGWTIDSARVALQTEHYDLAFIATTDYAMHTYGPHHPESARHVAILDGAIGRLANDVPDVQLLITADHGMSDKRRMLHLPEILAKHGIGAQAIPIIKDQYVLHHSNLGGCIYVHLDDPRATADAVGVLLATDGVEDALPRDVAAQRFLLMPDRMGDVLVTGEQDVVFGDPGEISLPPGLRSHGSAHESTVPIIGFGGDFGGFAFHENRDLGRYVSERVLP</sequence>
<comment type="similarity">
    <text evidence="1">Belongs to the glycosyltransferase group 1 family. Glycosyltransferase 4 subfamily.</text>
</comment>
<dbReference type="Gene3D" id="3.40.720.10">
    <property type="entry name" value="Alkaline Phosphatase, subunit A"/>
    <property type="match status" value="1"/>
</dbReference>
<proteinExistence type="inferred from homology"/>
<dbReference type="InterPro" id="IPR002591">
    <property type="entry name" value="Phosphodiest/P_Trfase"/>
</dbReference>
<dbReference type="PANTHER" id="PTHR47779">
    <property type="entry name" value="SYNTHASE (CCG-9), PUTATIVE (AFU_ORTHOLOGUE AFUA_3G12100)-RELATED"/>
    <property type="match status" value="1"/>
</dbReference>
<dbReference type="GO" id="GO:0016757">
    <property type="term" value="F:glycosyltransferase activity"/>
    <property type="evidence" value="ECO:0007669"/>
    <property type="project" value="UniProtKB-KW"/>
</dbReference>
<evidence type="ECO:0000259" key="8">
    <source>
        <dbReference type="Pfam" id="PF21269"/>
    </source>
</evidence>
<organism evidence="9 10">
    <name type="scientific">Geodia barretti</name>
    <name type="common">Barrett's horny sponge</name>
    <dbReference type="NCBI Taxonomy" id="519541"/>
    <lineage>
        <taxon>Eukaryota</taxon>
        <taxon>Metazoa</taxon>
        <taxon>Porifera</taxon>
        <taxon>Demospongiae</taxon>
        <taxon>Heteroscleromorpha</taxon>
        <taxon>Tetractinellida</taxon>
        <taxon>Astrophorina</taxon>
        <taxon>Geodiidae</taxon>
        <taxon>Geodia</taxon>
    </lineage>
</organism>
<evidence type="ECO:0000256" key="3">
    <source>
        <dbReference type="ARBA" id="ARBA00022526"/>
    </source>
</evidence>